<evidence type="ECO:0000313" key="6">
    <source>
        <dbReference type="Proteomes" id="UP000553963"/>
    </source>
</evidence>
<evidence type="ECO:0000259" key="4">
    <source>
        <dbReference type="Pfam" id="PF13407"/>
    </source>
</evidence>
<dbReference type="AlphaFoldDB" id="A0A840AKM4"/>
<dbReference type="Proteomes" id="UP000553963">
    <property type="component" value="Unassembled WGS sequence"/>
</dbReference>
<keyword evidence="5" id="KW-0813">Transport</keyword>
<keyword evidence="6" id="KW-1185">Reference proteome</keyword>
<accession>A0A840AKM4</accession>
<evidence type="ECO:0000256" key="3">
    <source>
        <dbReference type="SAM" id="SignalP"/>
    </source>
</evidence>
<feature type="signal peptide" evidence="3">
    <location>
        <begin position="1"/>
        <end position="25"/>
    </location>
</feature>
<dbReference type="GO" id="GO:0030246">
    <property type="term" value="F:carbohydrate binding"/>
    <property type="evidence" value="ECO:0007669"/>
    <property type="project" value="TreeGrafter"/>
</dbReference>
<keyword evidence="3" id="KW-0732">Signal</keyword>
<comment type="caution">
    <text evidence="5">The sequence shown here is derived from an EMBL/GenBank/DDBJ whole genome shotgun (WGS) entry which is preliminary data.</text>
</comment>
<dbReference type="InterPro" id="IPR025997">
    <property type="entry name" value="SBP_2_dom"/>
</dbReference>
<dbReference type="PANTHER" id="PTHR30036">
    <property type="entry name" value="D-XYLOSE-BINDING PERIPLASMIC PROTEIN"/>
    <property type="match status" value="1"/>
</dbReference>
<dbReference type="InterPro" id="IPR050555">
    <property type="entry name" value="Bact_Solute-Bind_Prot2"/>
</dbReference>
<feature type="chain" id="PRO_5032685239" evidence="3">
    <location>
        <begin position="26"/>
        <end position="325"/>
    </location>
</feature>
<proteinExistence type="inferred from homology"/>
<dbReference type="RefSeq" id="WP_183397432.1">
    <property type="nucleotide sequence ID" value="NZ_JACIDS010000001.1"/>
</dbReference>
<reference evidence="5 6" key="1">
    <citation type="submission" date="2020-08" db="EMBL/GenBank/DDBJ databases">
        <title>Genomic Encyclopedia of Type Strains, Phase IV (KMG-IV): sequencing the most valuable type-strain genomes for metagenomic binning, comparative biology and taxonomic classification.</title>
        <authorList>
            <person name="Goeker M."/>
        </authorList>
    </citation>
    <scope>NUCLEOTIDE SEQUENCE [LARGE SCALE GENOMIC DNA]</scope>
    <source>
        <strain evidence="5 6">DSM 25966</strain>
    </source>
</reference>
<evidence type="ECO:0000256" key="2">
    <source>
        <dbReference type="ARBA" id="ARBA00007639"/>
    </source>
</evidence>
<dbReference type="GO" id="GO:0030288">
    <property type="term" value="C:outer membrane-bounded periplasmic space"/>
    <property type="evidence" value="ECO:0007669"/>
    <property type="project" value="TreeGrafter"/>
</dbReference>
<dbReference type="SUPFAM" id="SSF53822">
    <property type="entry name" value="Periplasmic binding protein-like I"/>
    <property type="match status" value="1"/>
</dbReference>
<organism evidence="5 6">
    <name type="scientific">Kaistia hirudinis</name>
    <dbReference type="NCBI Taxonomy" id="1293440"/>
    <lineage>
        <taxon>Bacteria</taxon>
        <taxon>Pseudomonadati</taxon>
        <taxon>Pseudomonadota</taxon>
        <taxon>Alphaproteobacteria</taxon>
        <taxon>Hyphomicrobiales</taxon>
        <taxon>Kaistiaceae</taxon>
        <taxon>Kaistia</taxon>
    </lineage>
</organism>
<dbReference type="EMBL" id="JACIDS010000001">
    <property type="protein sequence ID" value="MBB3929813.1"/>
    <property type="molecule type" value="Genomic_DNA"/>
</dbReference>
<evidence type="ECO:0000313" key="5">
    <source>
        <dbReference type="EMBL" id="MBB3929813.1"/>
    </source>
</evidence>
<dbReference type="PANTHER" id="PTHR30036:SF7">
    <property type="entry name" value="ABC TRANSPORTER PERIPLASMIC-BINDING PROTEIN YPHF"/>
    <property type="match status" value="1"/>
</dbReference>
<feature type="domain" description="Periplasmic binding protein" evidence="4">
    <location>
        <begin position="46"/>
        <end position="300"/>
    </location>
</feature>
<dbReference type="InterPro" id="IPR028082">
    <property type="entry name" value="Peripla_BP_I"/>
</dbReference>
<dbReference type="Pfam" id="PF13407">
    <property type="entry name" value="Peripla_BP_4"/>
    <property type="match status" value="1"/>
</dbReference>
<gene>
    <name evidence="5" type="ORF">GGR25_000832</name>
</gene>
<protein>
    <submittedName>
        <fullName evidence="5">Simple sugar transport system substrate-binding protein/ribose transport system substrate-binding protein</fullName>
    </submittedName>
</protein>
<comment type="similarity">
    <text evidence="2">Belongs to the bacterial solute-binding protein 2 family.</text>
</comment>
<evidence type="ECO:0000256" key="1">
    <source>
        <dbReference type="ARBA" id="ARBA00004418"/>
    </source>
</evidence>
<comment type="subcellular location">
    <subcellularLocation>
        <location evidence="1">Periplasm</location>
    </subcellularLocation>
</comment>
<keyword evidence="5" id="KW-0762">Sugar transport</keyword>
<sequence>MTFLKHMAALAAGLSMIALAGAASAEEFKLSPEIAQHAKDGKKLVFAISYHDPSVAFAGPIRDGVAKAAADLGVEASFVGPVGGGAEKQIAELETIIEKGVDGLAISSASTDALAPLINKTLAKGIPVIAFNTDNPKSDRLTFIGQDLVLSGKTVGEQLVKYMGEKGKIVITSLDTAAQWSLDREKGARETLAKYPGIEIVNVVNTGTESQQIYGAIENTFAANPDLTGMISLECCSFPQIGLYLKRNPRSGEFAAVGFDLLPQTLQLIKEGHLDSTISQNPYAQGYKSVEVLTDIVKNGKMPPKMIDTGAEIVDKTNVDQYIGK</sequence>
<dbReference type="Gene3D" id="3.40.50.2300">
    <property type="match status" value="2"/>
</dbReference>
<name>A0A840AKM4_9HYPH</name>